<sequence>MFIQPDIRSLVGVRCYLPHLAFCSLLSTHFTTRSIYLTLQLFNVDTCFSIAQILLHAFDAITVETVRDACKRTFIQSRVATTVVGRTKQWPSNEEIEKKLHR</sequence>
<dbReference type="Gene3D" id="3.30.830.10">
    <property type="entry name" value="Metalloenzyme, LuxS/M16 peptidase-like"/>
    <property type="match status" value="1"/>
</dbReference>
<dbReference type="WBParaSite" id="Hba_20181">
    <property type="protein sequence ID" value="Hba_20181"/>
    <property type="gene ID" value="Hba_20181"/>
</dbReference>
<name>A0A1I7XRN0_HETBA</name>
<organism evidence="1 2">
    <name type="scientific">Heterorhabditis bacteriophora</name>
    <name type="common">Entomopathogenic nematode worm</name>
    <dbReference type="NCBI Taxonomy" id="37862"/>
    <lineage>
        <taxon>Eukaryota</taxon>
        <taxon>Metazoa</taxon>
        <taxon>Ecdysozoa</taxon>
        <taxon>Nematoda</taxon>
        <taxon>Chromadorea</taxon>
        <taxon>Rhabditida</taxon>
        <taxon>Rhabditina</taxon>
        <taxon>Rhabditomorpha</taxon>
        <taxon>Strongyloidea</taxon>
        <taxon>Heterorhabditidae</taxon>
        <taxon>Heterorhabditis</taxon>
    </lineage>
</organism>
<accession>A0A1I7XRN0</accession>
<reference evidence="2" key="1">
    <citation type="submission" date="2016-11" db="UniProtKB">
        <authorList>
            <consortium name="WormBaseParasite"/>
        </authorList>
    </citation>
    <scope>IDENTIFICATION</scope>
</reference>
<evidence type="ECO:0000313" key="1">
    <source>
        <dbReference type="Proteomes" id="UP000095283"/>
    </source>
</evidence>
<protein>
    <submittedName>
        <fullName evidence="2">BTB domain-containing protein</fullName>
    </submittedName>
</protein>
<evidence type="ECO:0000313" key="2">
    <source>
        <dbReference type="WBParaSite" id="Hba_20181"/>
    </source>
</evidence>
<keyword evidence="1" id="KW-1185">Reference proteome</keyword>
<dbReference type="AlphaFoldDB" id="A0A1I7XRN0"/>
<dbReference type="Proteomes" id="UP000095283">
    <property type="component" value="Unplaced"/>
</dbReference>
<proteinExistence type="predicted"/>